<feature type="non-terminal residue" evidence="1">
    <location>
        <position position="1"/>
    </location>
</feature>
<dbReference type="EMBL" id="JACJJC010000386">
    <property type="protein sequence ID" value="MBM6705357.1"/>
    <property type="molecule type" value="Genomic_DNA"/>
</dbReference>
<organism evidence="1 2">
    <name type="scientific">Sutterella massiliensis</name>
    <dbReference type="NCBI Taxonomy" id="1816689"/>
    <lineage>
        <taxon>Bacteria</taxon>
        <taxon>Pseudomonadati</taxon>
        <taxon>Pseudomonadota</taxon>
        <taxon>Betaproteobacteria</taxon>
        <taxon>Burkholderiales</taxon>
        <taxon>Sutterellaceae</taxon>
        <taxon>Sutterella</taxon>
    </lineage>
</organism>
<accession>A0ABS2DW73</accession>
<evidence type="ECO:0008006" key="3">
    <source>
        <dbReference type="Google" id="ProtNLM"/>
    </source>
</evidence>
<name>A0ABS2DW73_9BURK</name>
<comment type="caution">
    <text evidence="1">The sequence shown here is derived from an EMBL/GenBank/DDBJ whole genome shotgun (WGS) entry which is preliminary data.</text>
</comment>
<dbReference type="RefSeq" id="WP_205105287.1">
    <property type="nucleotide sequence ID" value="NZ_JACJJC010000386.1"/>
</dbReference>
<dbReference type="Proteomes" id="UP000715095">
    <property type="component" value="Unassembled WGS sequence"/>
</dbReference>
<evidence type="ECO:0000313" key="2">
    <source>
        <dbReference type="Proteomes" id="UP000715095"/>
    </source>
</evidence>
<keyword evidence="2" id="KW-1185">Reference proteome</keyword>
<gene>
    <name evidence="1" type="ORF">H6A60_12875</name>
</gene>
<reference evidence="1 2" key="1">
    <citation type="journal article" date="2021" name="Sci. Rep.">
        <title>The distribution of antibiotic resistance genes in chicken gut microbiota commensals.</title>
        <authorList>
            <person name="Juricova H."/>
            <person name="Matiasovicova J."/>
            <person name="Kubasova T."/>
            <person name="Cejkova D."/>
            <person name="Rychlik I."/>
        </authorList>
    </citation>
    <scope>NUCLEOTIDE SEQUENCE [LARGE SCALE GENOMIC DNA]</scope>
    <source>
        <strain evidence="1 2">An829</strain>
    </source>
</reference>
<sequence>NNDFHSQVRLEFSGTGTVTDVGGLGTGDISIGEDYTLVIADENASDGSLVGNNITGSGTVVIGREDTAGTIELGGSNAGFTGNVRVESDWTLEASMGKG</sequence>
<evidence type="ECO:0000313" key="1">
    <source>
        <dbReference type="EMBL" id="MBM6705357.1"/>
    </source>
</evidence>
<protein>
    <recommendedName>
        <fullName evidence="3">Autotransporter outer membrane beta-barrel domain-containing protein</fullName>
    </recommendedName>
</protein>
<feature type="non-terminal residue" evidence="1">
    <location>
        <position position="99"/>
    </location>
</feature>
<proteinExistence type="predicted"/>